<dbReference type="SMART" id="SM00512">
    <property type="entry name" value="Skp1"/>
    <property type="match status" value="1"/>
</dbReference>
<dbReference type="PIRSF" id="PIRSF028729">
    <property type="entry name" value="E3_ubiquit_lig_SCF_Skp"/>
    <property type="match status" value="1"/>
</dbReference>
<comment type="subcellular location">
    <subcellularLocation>
        <location evidence="1">Nucleus</location>
    </subcellularLocation>
</comment>
<dbReference type="AlphaFoldDB" id="A0A5S9WX30"/>
<reference evidence="9 10" key="1">
    <citation type="submission" date="2019-12" db="EMBL/GenBank/DDBJ databases">
        <authorList>
            <person name="Jiao W.-B."/>
            <person name="Schneeberger K."/>
        </authorList>
    </citation>
    <scope>NUCLEOTIDE SEQUENCE [LARGE SCALE GENOMIC DNA]</scope>
    <source>
        <strain evidence="10">cv. C24</strain>
    </source>
</reference>
<proteinExistence type="inferred from homology"/>
<evidence type="ECO:0000256" key="6">
    <source>
        <dbReference type="SAM" id="MobiDB-lite"/>
    </source>
</evidence>
<dbReference type="PANTHER" id="PTHR11165">
    <property type="entry name" value="SKP1"/>
    <property type="match status" value="1"/>
</dbReference>
<sequence>MSWKKIVLTSSDGESFKVEEVVARKLQIVGHIIEDDCATNKIPIPNVTGEILAKVIEYCKKHVEDDDDVVETHESSTKGDKTVEEAKKKPDDVAVPVPESTEGDDEAEDKKEKLNEWDAKFMKDFDIKTIFDIILAANYLNVQGLFDLCSKTIADYIKDMTPEEVRELFNIENDFTPEEEEAIRNENAWTFEQDGKQQVPKP</sequence>
<comment type="subunit">
    <text evidence="5">Part of a SCF (SKP1-cullin-F-box) protein ligase complex.</text>
</comment>
<dbReference type="Pfam" id="PF01466">
    <property type="entry name" value="Skp1"/>
    <property type="match status" value="1"/>
</dbReference>
<dbReference type="SUPFAM" id="SSF54695">
    <property type="entry name" value="POZ domain"/>
    <property type="match status" value="1"/>
</dbReference>
<dbReference type="GO" id="GO:0016567">
    <property type="term" value="P:protein ubiquitination"/>
    <property type="evidence" value="ECO:0007669"/>
    <property type="project" value="UniProtKB-UniRule"/>
</dbReference>
<comment type="similarity">
    <text evidence="3 5">Belongs to the SKP1 family.</text>
</comment>
<evidence type="ECO:0000256" key="1">
    <source>
        <dbReference type="ARBA" id="ARBA00004123"/>
    </source>
</evidence>
<name>A0A5S9WX30_ARATH</name>
<evidence type="ECO:0000259" key="8">
    <source>
        <dbReference type="Pfam" id="PF03931"/>
    </source>
</evidence>
<dbReference type="UniPathway" id="UPA00143"/>
<accession>A0A5S9WX30</accession>
<feature type="domain" description="SKP1 component POZ" evidence="8">
    <location>
        <begin position="4"/>
        <end position="63"/>
    </location>
</feature>
<feature type="compositionally biased region" description="Basic and acidic residues" evidence="6">
    <location>
        <begin position="67"/>
        <end position="92"/>
    </location>
</feature>
<evidence type="ECO:0000259" key="7">
    <source>
        <dbReference type="Pfam" id="PF01466"/>
    </source>
</evidence>
<dbReference type="SUPFAM" id="SSF81382">
    <property type="entry name" value="Skp1 dimerisation domain-like"/>
    <property type="match status" value="1"/>
</dbReference>
<keyword evidence="4 5" id="KW-0833">Ubl conjugation pathway</keyword>
<gene>
    <name evidence="9" type="ORF">C24_LOCUS7237</name>
</gene>
<dbReference type="InterPro" id="IPR016072">
    <property type="entry name" value="Skp1_comp_dimer"/>
</dbReference>
<protein>
    <recommendedName>
        <fullName evidence="5">SKP1-like protein</fullName>
    </recommendedName>
</protein>
<comment type="pathway">
    <text evidence="2 5">Protein modification; protein ubiquitination.</text>
</comment>
<organism evidence="9 10">
    <name type="scientific">Arabidopsis thaliana</name>
    <name type="common">Mouse-ear cress</name>
    <dbReference type="NCBI Taxonomy" id="3702"/>
    <lineage>
        <taxon>Eukaryota</taxon>
        <taxon>Viridiplantae</taxon>
        <taxon>Streptophyta</taxon>
        <taxon>Embryophyta</taxon>
        <taxon>Tracheophyta</taxon>
        <taxon>Spermatophyta</taxon>
        <taxon>Magnoliopsida</taxon>
        <taxon>eudicotyledons</taxon>
        <taxon>Gunneridae</taxon>
        <taxon>Pentapetalae</taxon>
        <taxon>rosids</taxon>
        <taxon>malvids</taxon>
        <taxon>Brassicales</taxon>
        <taxon>Brassicaceae</taxon>
        <taxon>Camelineae</taxon>
        <taxon>Arabidopsis</taxon>
    </lineage>
</organism>
<dbReference type="GO" id="GO:0009867">
    <property type="term" value="P:jasmonic acid mediated signaling pathway"/>
    <property type="evidence" value="ECO:0007669"/>
    <property type="project" value="UniProtKB-ARBA"/>
</dbReference>
<dbReference type="Pfam" id="PF03931">
    <property type="entry name" value="Skp1_POZ"/>
    <property type="match status" value="1"/>
</dbReference>
<evidence type="ECO:0000256" key="4">
    <source>
        <dbReference type="ARBA" id="ARBA00022786"/>
    </source>
</evidence>
<evidence type="ECO:0000313" key="9">
    <source>
        <dbReference type="EMBL" id="CAA0355777.1"/>
    </source>
</evidence>
<feature type="domain" description="SKP1 component dimerisation" evidence="7">
    <location>
        <begin position="143"/>
        <end position="189"/>
    </location>
</feature>
<dbReference type="ExpressionAtlas" id="A0A5S9WX30">
    <property type="expression patterns" value="baseline and differential"/>
</dbReference>
<dbReference type="InterPro" id="IPR016897">
    <property type="entry name" value="SKP1"/>
</dbReference>
<dbReference type="InterPro" id="IPR011333">
    <property type="entry name" value="SKP1/BTB/POZ_sf"/>
</dbReference>
<dbReference type="InterPro" id="IPR036296">
    <property type="entry name" value="SKP1-like_dim_sf"/>
</dbReference>
<evidence type="ECO:0000256" key="2">
    <source>
        <dbReference type="ARBA" id="ARBA00004906"/>
    </source>
</evidence>
<feature type="region of interest" description="Disordered" evidence="6">
    <location>
        <begin position="67"/>
        <end position="111"/>
    </location>
</feature>
<dbReference type="Gene3D" id="3.30.710.10">
    <property type="entry name" value="Potassium Channel Kv1.1, Chain A"/>
    <property type="match status" value="1"/>
</dbReference>
<dbReference type="Proteomes" id="UP000434276">
    <property type="component" value="Unassembled WGS sequence"/>
</dbReference>
<dbReference type="CDD" id="cd18322">
    <property type="entry name" value="BTB_POZ_SKP1"/>
    <property type="match status" value="1"/>
</dbReference>
<dbReference type="GO" id="GO:0006511">
    <property type="term" value="P:ubiquitin-dependent protein catabolic process"/>
    <property type="evidence" value="ECO:0007669"/>
    <property type="project" value="InterPro"/>
</dbReference>
<dbReference type="InterPro" id="IPR001232">
    <property type="entry name" value="SKP1-like"/>
</dbReference>
<evidence type="ECO:0000256" key="3">
    <source>
        <dbReference type="ARBA" id="ARBA00009993"/>
    </source>
</evidence>
<evidence type="ECO:0000313" key="10">
    <source>
        <dbReference type="Proteomes" id="UP000434276"/>
    </source>
</evidence>
<dbReference type="InterPro" id="IPR016073">
    <property type="entry name" value="Skp1_comp_POZ"/>
</dbReference>
<evidence type="ECO:0000256" key="5">
    <source>
        <dbReference type="PIRNR" id="PIRNR028729"/>
    </source>
</evidence>
<dbReference type="GO" id="GO:0005634">
    <property type="term" value="C:nucleus"/>
    <property type="evidence" value="ECO:0007669"/>
    <property type="project" value="UniProtKB-SubCell"/>
</dbReference>
<comment type="function">
    <text evidence="5">Involved in ubiquitination and subsequent proteasomal degradation of target proteins. Together with CUL1, RBX1 and a F-box protein, it forms a SCF E3 ubiquitin ligase complex. The functional specificity of this complex depends on the type of F-box protein. In the SCF complex, it serves as an adapter that links the F-box protein to CUL1.</text>
</comment>
<dbReference type="OrthoDB" id="10312675at2759"/>
<dbReference type="EMBL" id="CACSHJ010000088">
    <property type="protein sequence ID" value="CAA0355777.1"/>
    <property type="molecule type" value="Genomic_DNA"/>
</dbReference>